<protein>
    <submittedName>
        <fullName evidence="1">Uncharacterized protein</fullName>
    </submittedName>
</protein>
<dbReference type="EMBL" id="RCHU02000010">
    <property type="protein sequence ID" value="KAL3578402.1"/>
    <property type="molecule type" value="Genomic_DNA"/>
</dbReference>
<proteinExistence type="predicted"/>
<organism evidence="1 2">
    <name type="scientific">Populus alba</name>
    <name type="common">White poplar</name>
    <dbReference type="NCBI Taxonomy" id="43335"/>
    <lineage>
        <taxon>Eukaryota</taxon>
        <taxon>Viridiplantae</taxon>
        <taxon>Streptophyta</taxon>
        <taxon>Embryophyta</taxon>
        <taxon>Tracheophyta</taxon>
        <taxon>Spermatophyta</taxon>
        <taxon>Magnoliopsida</taxon>
        <taxon>eudicotyledons</taxon>
        <taxon>Gunneridae</taxon>
        <taxon>Pentapetalae</taxon>
        <taxon>rosids</taxon>
        <taxon>fabids</taxon>
        <taxon>Malpighiales</taxon>
        <taxon>Salicaceae</taxon>
        <taxon>Saliceae</taxon>
        <taxon>Populus</taxon>
    </lineage>
</organism>
<evidence type="ECO:0000313" key="2">
    <source>
        <dbReference type="Proteomes" id="UP000309997"/>
    </source>
</evidence>
<evidence type="ECO:0000313" key="1">
    <source>
        <dbReference type="EMBL" id="KAL3578402.1"/>
    </source>
</evidence>
<name>A0ACC4BJ72_POPAL</name>
<accession>A0ACC4BJ72</accession>
<sequence length="72" mass="7700">MIIIPTTLPMLKLLLVSYDGAYGGANQISSSNLSAKFEHDGEMGIGQMNRIGLTLVIERDGFVGILMASSEL</sequence>
<keyword evidence="2" id="KW-1185">Reference proteome</keyword>
<gene>
    <name evidence="1" type="ORF">D5086_019906</name>
</gene>
<reference evidence="1 2" key="1">
    <citation type="journal article" date="2024" name="Plant Biotechnol. J.">
        <title>Genome and CRISPR/Cas9 system of a widespread forest tree (Populus alba) in the world.</title>
        <authorList>
            <person name="Liu Y.J."/>
            <person name="Jiang P.F."/>
            <person name="Han X.M."/>
            <person name="Li X.Y."/>
            <person name="Wang H.M."/>
            <person name="Wang Y.J."/>
            <person name="Wang X.X."/>
            <person name="Zeng Q.Y."/>
        </authorList>
    </citation>
    <scope>NUCLEOTIDE SEQUENCE [LARGE SCALE GENOMIC DNA]</scope>
    <source>
        <strain evidence="2">cv. PAL-ZL1</strain>
    </source>
</reference>
<comment type="caution">
    <text evidence="1">The sequence shown here is derived from an EMBL/GenBank/DDBJ whole genome shotgun (WGS) entry which is preliminary data.</text>
</comment>
<dbReference type="Proteomes" id="UP000309997">
    <property type="component" value="Unassembled WGS sequence"/>
</dbReference>